<accession>A0A3B7MZE3</accession>
<evidence type="ECO:0000313" key="1">
    <source>
        <dbReference type="EMBL" id="AXY78589.1"/>
    </source>
</evidence>
<dbReference type="Gene3D" id="2.60.40.1120">
    <property type="entry name" value="Carboxypeptidase-like, regulatory domain"/>
    <property type="match status" value="1"/>
</dbReference>
<keyword evidence="1" id="KW-0378">Hydrolase</keyword>
<protein>
    <submittedName>
        <fullName evidence="1">Carboxypeptidase-like regulatory domain-containing protein</fullName>
    </submittedName>
</protein>
<dbReference type="RefSeq" id="WP_119054461.1">
    <property type="nucleotide sequence ID" value="NZ_CP032157.1"/>
</dbReference>
<dbReference type="InterPro" id="IPR008969">
    <property type="entry name" value="CarboxyPept-like_regulatory"/>
</dbReference>
<dbReference type="OrthoDB" id="983143at2"/>
<organism evidence="1 2">
    <name type="scientific">Paraflavitalea soli</name>
    <dbReference type="NCBI Taxonomy" id="2315862"/>
    <lineage>
        <taxon>Bacteria</taxon>
        <taxon>Pseudomonadati</taxon>
        <taxon>Bacteroidota</taxon>
        <taxon>Chitinophagia</taxon>
        <taxon>Chitinophagales</taxon>
        <taxon>Chitinophagaceae</taxon>
        <taxon>Paraflavitalea</taxon>
    </lineage>
</organism>
<dbReference type="Pfam" id="PF13715">
    <property type="entry name" value="CarbopepD_reg_2"/>
    <property type="match status" value="1"/>
</dbReference>
<dbReference type="InterPro" id="IPR043741">
    <property type="entry name" value="DUF5686"/>
</dbReference>
<keyword evidence="1" id="KW-0645">Protease</keyword>
<dbReference type="Proteomes" id="UP000263900">
    <property type="component" value="Chromosome"/>
</dbReference>
<dbReference type="EMBL" id="CP032157">
    <property type="protein sequence ID" value="AXY78589.1"/>
    <property type="molecule type" value="Genomic_DNA"/>
</dbReference>
<dbReference type="SUPFAM" id="SSF49464">
    <property type="entry name" value="Carboxypeptidase regulatory domain-like"/>
    <property type="match status" value="1"/>
</dbReference>
<proteinExistence type="predicted"/>
<evidence type="ECO:0000313" key="2">
    <source>
        <dbReference type="Proteomes" id="UP000263900"/>
    </source>
</evidence>
<dbReference type="KEGG" id="pseg:D3H65_09905"/>
<keyword evidence="1" id="KW-0121">Carboxypeptidase</keyword>
<dbReference type="GO" id="GO:0004180">
    <property type="term" value="F:carboxypeptidase activity"/>
    <property type="evidence" value="ECO:0007669"/>
    <property type="project" value="UniProtKB-KW"/>
</dbReference>
<reference evidence="1 2" key="1">
    <citation type="submission" date="2018-09" db="EMBL/GenBank/DDBJ databases">
        <title>Genome sequencing of strain 6GH32-13.</title>
        <authorList>
            <person name="Weon H.-Y."/>
            <person name="Heo J."/>
            <person name="Kwon S.-W."/>
        </authorList>
    </citation>
    <scope>NUCLEOTIDE SEQUENCE [LARGE SCALE GENOMIC DNA]</scope>
    <source>
        <strain evidence="1 2">5GH32-13</strain>
    </source>
</reference>
<name>A0A3B7MZE3_9BACT</name>
<keyword evidence="2" id="KW-1185">Reference proteome</keyword>
<sequence length="849" mass="98089">MSSLIDFRKGLTLFVFVTCLAFGAQGQTVVKGIIRDAQTRTPLSFVSVYFKGSKGVVSDEDGRYSISTTNPKNITLQFSFAGYKVLQKTIVAGTTQDLDVVMEPEEMEAVVVNKRRRTKYSNKNNPAVDLIRKVVDNRDRNRMSAADFLQYQQYEKMELSLTNKPEKLMNNRLLKNYRFLVENQDTSKIEGKSLVPIYIEETISNKFYRKAPRKEKTYVLAKKKVNLGEFVDNDGITRYLNSMYMPIDIYEPNITLLSNQLLSPISDLAPTFYRFYLRDTIELDGIKLVRLNFAPRNPNDLLFRGMMYVTLDSNYAVQKIQMELTRHANLNWTRELRIKQDFERGTDGRYHVVMSDILSEFALSKKASGGLVGERSVSYKDYVINQPGPDSVYEGKTEVMVDAPAATTDSFLVVNRHAALSATEEKAYTNMDSLKNMRSYRRLMDWATFFLAGYKAAGPFDIGPVNAFYSFNPVEGFRLRFGGRSTPKFSKRLYFETYAAYGFKDEKFKYFLSGAYSFNAKSIYSFPLNFLRVSFQHDTKIPGQELQFVQEDNFLLSFKRGDNNKWLYNDIFTAEYVREFGKNISYTFGFKNWKQQAAGTIVYQKPNGSDLTTVPDITTTELSAELRWAPHEQFYQGKAYRIPIYNKYPIFRLRYISGIKGLVNGDYDYQQVTLNIFKRFYLSQFGYADVVTEGGYTFGQLPYPLLTIHRANQTYAYQLNSFNMMNFMEFVSDHYVSVSTDYYFNGFIFNKLPLIKKLKLREVAGFKLLYGGVRKENNPAYNKNTFLFPTDEDGKTTTFSLDKKPYIEANVGIGNIFKVLRVDLVKRLTYLENPDAPDWGIRARVKFDF</sequence>
<gene>
    <name evidence="1" type="ORF">D3H65_09905</name>
</gene>
<dbReference type="Pfam" id="PF18939">
    <property type="entry name" value="DUF5686"/>
    <property type="match status" value="1"/>
</dbReference>
<dbReference type="AlphaFoldDB" id="A0A3B7MZE3"/>